<protein>
    <recommendedName>
        <fullName evidence="7">Terpene cyclase/mutase family member</fullName>
        <ecNumber evidence="7">5.4.99.-</ecNumber>
    </recommendedName>
</protein>
<dbReference type="InterPro" id="IPR032696">
    <property type="entry name" value="SQ_cyclase_C"/>
</dbReference>
<dbReference type="InterPro" id="IPR018333">
    <property type="entry name" value="Squalene_cyclase"/>
</dbReference>
<dbReference type="PROSITE" id="PS01074">
    <property type="entry name" value="TERPENE_SYNTHASES"/>
    <property type="match status" value="1"/>
</dbReference>
<dbReference type="Gene3D" id="6.20.120.20">
    <property type="match status" value="1"/>
</dbReference>
<comment type="similarity">
    <text evidence="1 7">Belongs to the terpene cyclase/mutase family.</text>
</comment>
<dbReference type="EC" id="5.4.99.-" evidence="7"/>
<evidence type="ECO:0000313" key="10">
    <source>
        <dbReference type="EMBL" id="CDP34960.1"/>
    </source>
</evidence>
<keyword evidence="3" id="KW-0677">Repeat</keyword>
<sequence length="725" mass="83685">MTPRFPADAYGLPKTDHARWRLVTDELGKQNWVYIKSDDHLTTHPPTNFTLYQLEQPTFNPPKLPKAKTPFEAAHNAFSFISHIQDPSGIIPCQYSGPMFMMIGYVTAKYFCGVPFSEEERIEMIRYLINRAHPVDGGWGLHTADKSTAFGTTINYVILRILGMSRDHPAVVKARKTLHRLGGAIGNPHWGKAYLALLNLYDWEGINPAPPEMFMLPYWMPIHPGRWWVHTRAIYLPLGYLYTKQTKMELNPLLRELREELYTTPYDKIDFSRHRNTVCGVDLYYPHTRLLDTANWAIKLYEKYIRPDWFKNKACDYALELILKDLQNTDHLAIAPVSNALSAIVVYQELGYDSPLFQRYLYRWPDFMFMTPEGLLMNGTNGVQVWDVAFALQYAVLCGFAEDPKFKDTIVKGYRFLTRSQFVEDTVEGSFRDHRVGGFPFSTQTQGFTVSDCTAEAVKAIIMVQNLESFKFLRKEFPAQRLYKAIDLLLGMQNTGTAHYGSYASYEKIKGPEIMEMLNPAEVFGNIMVEYPYVECTDSTVLGLVYFNQNYDYRSEEIQEAIQIAIDYIISFQRPDGSWYGSWGVCFTYAGMFAIEALSTQGYTYENSETVRKACDYLVRHQEDDGGWAESFRSCEMHTYVRDVNSQPVQTSWSLIALLLAEYPHKNVLEKGIKFLMSKQNDDGSYPWNEIEGQFNHSCSIEYPNYKFYFPMKAMGLYANKYGKQ</sequence>
<dbReference type="NCBIfam" id="TIGR01787">
    <property type="entry name" value="squalene_cyclas"/>
    <property type="match status" value="1"/>
</dbReference>
<keyword evidence="2" id="KW-0444">Lipid biosynthesis</keyword>
<feature type="domain" description="Squalene cyclase C-terminal" evidence="8">
    <location>
        <begin position="385"/>
        <end position="719"/>
    </location>
</feature>
<dbReference type="GO" id="GO:0006696">
    <property type="term" value="P:ergosterol biosynthetic process"/>
    <property type="evidence" value="ECO:0007669"/>
    <property type="project" value="TreeGrafter"/>
</dbReference>
<evidence type="ECO:0000256" key="5">
    <source>
        <dbReference type="ARBA" id="ARBA00023098"/>
    </source>
</evidence>
<dbReference type="PANTHER" id="PTHR11764:SF20">
    <property type="entry name" value="LANOSTEROL SYNTHASE"/>
    <property type="match status" value="1"/>
</dbReference>
<feature type="domain" description="Squalene cyclase N-terminal" evidence="9">
    <location>
        <begin position="85"/>
        <end position="353"/>
    </location>
</feature>
<evidence type="ECO:0000256" key="2">
    <source>
        <dbReference type="ARBA" id="ARBA00022516"/>
    </source>
</evidence>
<dbReference type="InterPro" id="IPR008930">
    <property type="entry name" value="Terpenoid_cyclase/PrenylTrfase"/>
</dbReference>
<dbReference type="CDD" id="cd02892">
    <property type="entry name" value="SQCY_1"/>
    <property type="match status" value="1"/>
</dbReference>
<dbReference type="AlphaFoldDB" id="A0A060T1G0"/>
<proteinExistence type="inferred from homology"/>
<evidence type="ECO:0000256" key="3">
    <source>
        <dbReference type="ARBA" id="ARBA00022737"/>
    </source>
</evidence>
<dbReference type="SFLD" id="SFLDG01016">
    <property type="entry name" value="Prenyltransferase_Like_2"/>
    <property type="match status" value="1"/>
</dbReference>
<dbReference type="SUPFAM" id="SSF48239">
    <property type="entry name" value="Terpenoid cyclases/Protein prenyltransferases"/>
    <property type="match status" value="1"/>
</dbReference>
<name>A0A060T1G0_BLAAD</name>
<evidence type="ECO:0000259" key="9">
    <source>
        <dbReference type="Pfam" id="PF13249"/>
    </source>
</evidence>
<evidence type="ECO:0000259" key="8">
    <source>
        <dbReference type="Pfam" id="PF13243"/>
    </source>
</evidence>
<keyword evidence="5" id="KW-0443">Lipid metabolism</keyword>
<evidence type="ECO:0000256" key="4">
    <source>
        <dbReference type="ARBA" id="ARBA00022955"/>
    </source>
</evidence>
<evidence type="ECO:0000256" key="1">
    <source>
        <dbReference type="ARBA" id="ARBA00009755"/>
    </source>
</evidence>
<dbReference type="InterPro" id="IPR032697">
    <property type="entry name" value="SQ_cyclase_N"/>
</dbReference>
<dbReference type="PANTHER" id="PTHR11764">
    <property type="entry name" value="TERPENE CYCLASE/MUTASE FAMILY MEMBER"/>
    <property type="match status" value="1"/>
</dbReference>
<dbReference type="Pfam" id="PF13243">
    <property type="entry name" value="SQHop_cyclase_C"/>
    <property type="match status" value="1"/>
</dbReference>
<reference evidence="10" key="1">
    <citation type="submission" date="2014-02" db="EMBL/GenBank/DDBJ databases">
        <authorList>
            <person name="Genoscope - CEA"/>
        </authorList>
    </citation>
    <scope>NUCLEOTIDE SEQUENCE</scope>
    <source>
        <strain evidence="10">LS3</strain>
    </source>
</reference>
<evidence type="ECO:0000256" key="7">
    <source>
        <dbReference type="RuleBase" id="RU362003"/>
    </source>
</evidence>
<keyword evidence="4" id="KW-0752">Steroid biosynthesis</keyword>
<dbReference type="Gene3D" id="1.50.10.20">
    <property type="match status" value="2"/>
</dbReference>
<accession>A0A060T1G0</accession>
<dbReference type="GO" id="GO:0005811">
    <property type="term" value="C:lipid droplet"/>
    <property type="evidence" value="ECO:0007669"/>
    <property type="project" value="InterPro"/>
</dbReference>
<evidence type="ECO:0000256" key="6">
    <source>
        <dbReference type="ARBA" id="ARBA00023235"/>
    </source>
</evidence>
<dbReference type="PhylomeDB" id="A0A060T1G0"/>
<organism evidence="10">
    <name type="scientific">Blastobotrys adeninivorans</name>
    <name type="common">Yeast</name>
    <name type="synonym">Arxula adeninivorans</name>
    <dbReference type="NCBI Taxonomy" id="409370"/>
    <lineage>
        <taxon>Eukaryota</taxon>
        <taxon>Fungi</taxon>
        <taxon>Dikarya</taxon>
        <taxon>Ascomycota</taxon>
        <taxon>Saccharomycotina</taxon>
        <taxon>Dipodascomycetes</taxon>
        <taxon>Dipodascales</taxon>
        <taxon>Trichomonascaceae</taxon>
        <taxon>Blastobotrys</taxon>
    </lineage>
</organism>
<keyword evidence="6 7" id="KW-0413">Isomerase</keyword>
<dbReference type="FunFam" id="1.50.10.20:FF:000003">
    <property type="entry name" value="Terpene cyclase/mutase family member"/>
    <property type="match status" value="1"/>
</dbReference>
<dbReference type="GO" id="GO:0000250">
    <property type="term" value="F:lanosterol synthase activity"/>
    <property type="evidence" value="ECO:0007669"/>
    <property type="project" value="UniProtKB-ARBA"/>
</dbReference>
<dbReference type="InterPro" id="IPR002365">
    <property type="entry name" value="Terpene_synthase_CS"/>
</dbReference>
<gene>
    <name evidence="10" type="ORF">GNLVRS02_ARAD1C24420g</name>
</gene>
<dbReference type="GO" id="GO:0016104">
    <property type="term" value="P:triterpenoid biosynthetic process"/>
    <property type="evidence" value="ECO:0007669"/>
    <property type="project" value="InterPro"/>
</dbReference>
<reference evidence="10" key="2">
    <citation type="submission" date="2014-06" db="EMBL/GenBank/DDBJ databases">
        <title>The complete genome of Blastobotrys (Arxula) adeninivorans LS3 - a yeast of biotechnological interest.</title>
        <authorList>
            <person name="Kunze G."/>
            <person name="Gaillardin C."/>
            <person name="Czernicka M."/>
            <person name="Durrens P."/>
            <person name="Martin T."/>
            <person name="Boer E."/>
            <person name="Gabaldon T."/>
            <person name="Cruz J."/>
            <person name="Talla E."/>
            <person name="Marck C."/>
            <person name="Goffeau A."/>
            <person name="Barbe V."/>
            <person name="Baret P."/>
            <person name="Baronian K."/>
            <person name="Beier S."/>
            <person name="Bleykasten C."/>
            <person name="Bode R."/>
            <person name="Casaregola S."/>
            <person name="Despons L."/>
            <person name="Fairhead C."/>
            <person name="Giersberg M."/>
            <person name="Gierski P."/>
            <person name="Hahnel U."/>
            <person name="Hartmann A."/>
            <person name="Jankowska D."/>
            <person name="Jubin C."/>
            <person name="Jung P."/>
            <person name="Lafontaine I."/>
            <person name="Leh-Louis V."/>
            <person name="Lemaire M."/>
            <person name="Marcet-Houben M."/>
            <person name="Mascher M."/>
            <person name="Morel G."/>
            <person name="Richard G.-F."/>
            <person name="Riechen J."/>
            <person name="Sacerdot C."/>
            <person name="Sarkar A."/>
            <person name="Savel G."/>
            <person name="Schacherer J."/>
            <person name="Sherman D."/>
            <person name="Straub M.-L."/>
            <person name="Stein N."/>
            <person name="Thierry A."/>
            <person name="Trautwein-Schult A."/>
            <person name="Westhof E."/>
            <person name="Worch S."/>
            <person name="Dujon B."/>
            <person name="Souciet J.-L."/>
            <person name="Wincker P."/>
            <person name="Scholz U."/>
            <person name="Neuveglise N."/>
        </authorList>
    </citation>
    <scope>NUCLEOTIDE SEQUENCE</scope>
    <source>
        <strain evidence="10">LS3</strain>
    </source>
</reference>
<dbReference type="Pfam" id="PF13249">
    <property type="entry name" value="SQHop_cyclase_N"/>
    <property type="match status" value="1"/>
</dbReference>
<dbReference type="EMBL" id="HG937693">
    <property type="protein sequence ID" value="CDP34960.1"/>
    <property type="molecule type" value="Genomic_DNA"/>
</dbReference>